<sequence length="301" mass="33539">MMFEKRVEMKVKGIYLILFTFIAFVLMGPAIVMAQQKPKSSTKTPVSSTVKTSVKKTTSKTDSVKKAKAMVADSLNATNLSSTAVDSAGKSTTSIKVTSTTAAKKGANAKKTDPKAKPTDPKKATADAKTKPVVVKVSPSLIKINSVGVLKIGMSVDTIKKIFPKDRVYKVYIYDQKNKYEQYQVTATDKTSQYLFITPECDGDSICTIRQIIAKHPYFKTDRDISVGMMLDDLVLAYGYLESRWEEENLIVRNPEGIDFVMDTSGIPKRWYRKMNLDRLPLPTKIIGIMITSKNPPQVKW</sequence>
<dbReference type="AlphaFoldDB" id="A0A9X2JCA6"/>
<dbReference type="RefSeq" id="WP_252586626.1">
    <property type="nucleotide sequence ID" value="NZ_JAMWYS010000024.1"/>
</dbReference>
<comment type="caution">
    <text evidence="2">The sequence shown here is derived from an EMBL/GenBank/DDBJ whole genome shotgun (WGS) entry which is preliminary data.</text>
</comment>
<feature type="region of interest" description="Disordered" evidence="1">
    <location>
        <begin position="103"/>
        <end position="127"/>
    </location>
</feature>
<dbReference type="Proteomes" id="UP001155182">
    <property type="component" value="Unassembled WGS sequence"/>
</dbReference>
<reference evidence="2" key="1">
    <citation type="submission" date="2022-06" db="EMBL/GenBank/DDBJ databases">
        <title>Solitalea sp. MAHUQ-68 isolated from rhizospheric soil.</title>
        <authorList>
            <person name="Huq M.A."/>
        </authorList>
    </citation>
    <scope>NUCLEOTIDE SEQUENCE</scope>
    <source>
        <strain evidence="2">MAHUQ-68</strain>
    </source>
</reference>
<feature type="compositionally biased region" description="Low complexity" evidence="1">
    <location>
        <begin position="37"/>
        <end position="52"/>
    </location>
</feature>
<evidence type="ECO:0000313" key="2">
    <source>
        <dbReference type="EMBL" id="MCO4292314.1"/>
    </source>
</evidence>
<gene>
    <name evidence="2" type="ORF">NF867_05495</name>
</gene>
<proteinExistence type="predicted"/>
<evidence type="ECO:0000313" key="3">
    <source>
        <dbReference type="Proteomes" id="UP001155182"/>
    </source>
</evidence>
<protein>
    <submittedName>
        <fullName evidence="2">Uncharacterized protein</fullName>
    </submittedName>
</protein>
<organism evidence="2 3">
    <name type="scientific">Solitalea agri</name>
    <dbReference type="NCBI Taxonomy" id="2953739"/>
    <lineage>
        <taxon>Bacteria</taxon>
        <taxon>Pseudomonadati</taxon>
        <taxon>Bacteroidota</taxon>
        <taxon>Sphingobacteriia</taxon>
        <taxon>Sphingobacteriales</taxon>
        <taxon>Sphingobacteriaceae</taxon>
        <taxon>Solitalea</taxon>
    </lineage>
</organism>
<accession>A0A9X2JCA6</accession>
<feature type="region of interest" description="Disordered" evidence="1">
    <location>
        <begin position="35"/>
        <end position="59"/>
    </location>
</feature>
<evidence type="ECO:0000256" key="1">
    <source>
        <dbReference type="SAM" id="MobiDB-lite"/>
    </source>
</evidence>
<feature type="compositionally biased region" description="Basic and acidic residues" evidence="1">
    <location>
        <begin position="110"/>
        <end position="127"/>
    </location>
</feature>
<name>A0A9X2JCA6_9SPHI</name>
<keyword evidence="3" id="KW-1185">Reference proteome</keyword>
<dbReference type="EMBL" id="JAMWYS010000024">
    <property type="protein sequence ID" value="MCO4292314.1"/>
    <property type="molecule type" value="Genomic_DNA"/>
</dbReference>